<accession>A0A6C8GL60</accession>
<gene>
    <name evidence="1" type="ORF">LTSEADE_3289</name>
</gene>
<reference evidence="1 2" key="1">
    <citation type="journal article" date="2011" name="BMC Genomics">
        <title>Genome sequencing reveals diversification of virulence factor content and possible host adaptation in distinct subpopulations of Salmonella enterica.</title>
        <authorList>
            <person name="den Bakker H.C."/>
            <person name="Moreno Switt A.I."/>
            <person name="Govoni G."/>
            <person name="Cummings C.A."/>
            <person name="Ranieri M.L."/>
            <person name="Degoricija L."/>
            <person name="Hoelzer K."/>
            <person name="Rodriguez-Rivera L.D."/>
            <person name="Brown S."/>
            <person name="Bolchacova E."/>
            <person name="Furtado M.R."/>
            <person name="Wiedmann M."/>
        </authorList>
    </citation>
    <scope>NUCLEOTIDE SEQUENCE [LARGE SCALE GENOMIC DNA]</scope>
    <source>
        <strain evidence="1 2">A4-669</strain>
    </source>
</reference>
<proteinExistence type="predicted"/>
<organism evidence="1 2">
    <name type="scientific">Salmonella enterica subsp. enterica serovar Adelaide str. A4-669</name>
    <dbReference type="NCBI Taxonomy" id="913063"/>
    <lineage>
        <taxon>Bacteria</taxon>
        <taxon>Pseudomonadati</taxon>
        <taxon>Pseudomonadota</taxon>
        <taxon>Gammaproteobacteria</taxon>
        <taxon>Enterobacterales</taxon>
        <taxon>Enterobacteriaceae</taxon>
        <taxon>Salmonella</taxon>
    </lineage>
</organism>
<sequence length="32" mass="3389">MAYLHCRAATLPHSGALTIFTDESCVAPRKAG</sequence>
<dbReference type="AlphaFoldDB" id="A0A6C8GL60"/>
<feature type="non-terminal residue" evidence="1">
    <location>
        <position position="32"/>
    </location>
</feature>
<evidence type="ECO:0000313" key="2">
    <source>
        <dbReference type="Proteomes" id="UP000004906"/>
    </source>
</evidence>
<evidence type="ECO:0000313" key="1">
    <source>
        <dbReference type="EMBL" id="EHC34803.1"/>
    </source>
</evidence>
<protein>
    <submittedName>
        <fullName evidence="1">Uncharacterized protein</fullName>
    </submittedName>
</protein>
<dbReference type="EMBL" id="AFCI01001108">
    <property type="protein sequence ID" value="EHC34803.1"/>
    <property type="molecule type" value="Genomic_DNA"/>
</dbReference>
<name>A0A6C8GL60_SALET</name>
<dbReference type="Proteomes" id="UP000004906">
    <property type="component" value="Unassembled WGS sequence"/>
</dbReference>
<comment type="caution">
    <text evidence="1">The sequence shown here is derived from an EMBL/GenBank/DDBJ whole genome shotgun (WGS) entry which is preliminary data.</text>
</comment>